<accession>A0ABS2UJ02</accession>
<evidence type="ECO:0000313" key="1">
    <source>
        <dbReference type="EMBL" id="MBM9617542.1"/>
    </source>
</evidence>
<protein>
    <submittedName>
        <fullName evidence="1">Uncharacterized protein</fullName>
    </submittedName>
</protein>
<proteinExistence type="predicted"/>
<dbReference type="Proteomes" id="UP000664109">
    <property type="component" value="Unassembled WGS sequence"/>
</dbReference>
<evidence type="ECO:0000313" key="2">
    <source>
        <dbReference type="Proteomes" id="UP000664109"/>
    </source>
</evidence>
<gene>
    <name evidence="1" type="ORF">JE024_02090</name>
</gene>
<reference evidence="1 2" key="1">
    <citation type="journal article" date="2016" name="Arch. Microbiol.">
        <title>Streptomyces zhihengii sp. nov., isolated from rhizospheric soil of Psammosilene tunicoides.</title>
        <authorList>
            <person name="Huang M.J."/>
            <person name="Fei J.J."/>
            <person name="Salam N."/>
            <person name="Kim C.J."/>
            <person name="Hozzein W.N."/>
            <person name="Xiao M."/>
            <person name="Huang H.Q."/>
            <person name="Li W.J."/>
        </authorList>
    </citation>
    <scope>NUCLEOTIDE SEQUENCE [LARGE SCALE GENOMIC DNA]</scope>
    <source>
        <strain evidence="1 2">YIM T102</strain>
    </source>
</reference>
<sequence length="108" mass="11508">MIAVRPALARLRKVFAAHPPVPVPPPDPSRPQHNVFEAAATYVTASVEDDEDRLDEAAGWVAPDALVFGINELACRAVIALARERDEPVEAVARGLLGLPGAEPSRPV</sequence>
<organism evidence="1 2">
    <name type="scientific">Streptomyces zhihengii</name>
    <dbReference type="NCBI Taxonomy" id="1818004"/>
    <lineage>
        <taxon>Bacteria</taxon>
        <taxon>Bacillati</taxon>
        <taxon>Actinomycetota</taxon>
        <taxon>Actinomycetes</taxon>
        <taxon>Kitasatosporales</taxon>
        <taxon>Streptomycetaceae</taxon>
        <taxon>Streptomyces</taxon>
    </lineage>
</organism>
<name>A0ABS2UJ02_9ACTN</name>
<dbReference type="RefSeq" id="WP_205371908.1">
    <property type="nucleotide sequence ID" value="NZ_JAFEJA010000001.1"/>
</dbReference>
<dbReference type="EMBL" id="JAFEJA010000001">
    <property type="protein sequence ID" value="MBM9617542.1"/>
    <property type="molecule type" value="Genomic_DNA"/>
</dbReference>
<keyword evidence="2" id="KW-1185">Reference proteome</keyword>
<comment type="caution">
    <text evidence="1">The sequence shown here is derived from an EMBL/GenBank/DDBJ whole genome shotgun (WGS) entry which is preliminary data.</text>
</comment>